<dbReference type="Gene3D" id="2.10.25.10">
    <property type="entry name" value="Laminin"/>
    <property type="match status" value="1"/>
</dbReference>
<dbReference type="EMBL" id="CAJNOV010017211">
    <property type="protein sequence ID" value="CAF1603419.1"/>
    <property type="molecule type" value="Genomic_DNA"/>
</dbReference>
<dbReference type="OrthoDB" id="6236007at2759"/>
<evidence type="ECO:0000313" key="4">
    <source>
        <dbReference type="Proteomes" id="UP000663834"/>
    </source>
</evidence>
<dbReference type="InterPro" id="IPR002919">
    <property type="entry name" value="TIL_dom"/>
</dbReference>
<protein>
    <recommendedName>
        <fullName evidence="1">TIL domain-containing protein</fullName>
    </recommendedName>
</protein>
<evidence type="ECO:0000313" key="3">
    <source>
        <dbReference type="EMBL" id="CAF1603419.1"/>
    </source>
</evidence>
<dbReference type="InterPro" id="IPR036084">
    <property type="entry name" value="Ser_inhib-like_sf"/>
</dbReference>
<dbReference type="AlphaFoldDB" id="A0A815IUI8"/>
<comment type="caution">
    <text evidence="2">The sequence shown here is derived from an EMBL/GenBank/DDBJ whole genome shotgun (WGS) entry which is preliminary data.</text>
</comment>
<feature type="domain" description="TIL" evidence="1">
    <location>
        <begin position="39"/>
        <end position="96"/>
    </location>
</feature>
<dbReference type="Proteomes" id="UP000663855">
    <property type="component" value="Unassembled WGS sequence"/>
</dbReference>
<evidence type="ECO:0000259" key="1">
    <source>
        <dbReference type="Pfam" id="PF01826"/>
    </source>
</evidence>
<dbReference type="SUPFAM" id="SSF57567">
    <property type="entry name" value="Serine protease inhibitors"/>
    <property type="match status" value="1"/>
</dbReference>
<accession>A0A815IUI8</accession>
<reference evidence="2" key="1">
    <citation type="submission" date="2021-02" db="EMBL/GenBank/DDBJ databases">
        <authorList>
            <person name="Nowell W R."/>
        </authorList>
    </citation>
    <scope>NUCLEOTIDE SEQUENCE</scope>
</reference>
<dbReference type="CDD" id="cd19941">
    <property type="entry name" value="TIL"/>
    <property type="match status" value="1"/>
</dbReference>
<organism evidence="2 4">
    <name type="scientific">Rotaria magnacalcarata</name>
    <dbReference type="NCBI Taxonomy" id="392030"/>
    <lineage>
        <taxon>Eukaryota</taxon>
        <taxon>Metazoa</taxon>
        <taxon>Spiralia</taxon>
        <taxon>Gnathifera</taxon>
        <taxon>Rotifera</taxon>
        <taxon>Eurotatoria</taxon>
        <taxon>Bdelloidea</taxon>
        <taxon>Philodinida</taxon>
        <taxon>Philodinidae</taxon>
        <taxon>Rotaria</taxon>
    </lineage>
</organism>
<gene>
    <name evidence="3" type="ORF">CJN711_LOCUS35512</name>
    <name evidence="2" type="ORF">KQP761_LOCUS8344</name>
</gene>
<dbReference type="EMBL" id="CAJNOW010003210">
    <property type="protein sequence ID" value="CAF1373599.1"/>
    <property type="molecule type" value="Genomic_DNA"/>
</dbReference>
<dbReference type="Pfam" id="PF01826">
    <property type="entry name" value="TIL"/>
    <property type="match status" value="1"/>
</dbReference>
<name>A0A815IUI8_9BILA</name>
<sequence>MFHYKTRNNLFSSLIQSIFYQVLEAQLWNVPTGRCWGSFEQYRPCASTCPDTCNDIRWPNPYKICNLMCRIGCDCIQPFVRLNENPMSPCVHPRQCRFM</sequence>
<evidence type="ECO:0000313" key="2">
    <source>
        <dbReference type="EMBL" id="CAF1373599.1"/>
    </source>
</evidence>
<dbReference type="Proteomes" id="UP000663834">
    <property type="component" value="Unassembled WGS sequence"/>
</dbReference>
<proteinExistence type="predicted"/>